<evidence type="ECO:0000256" key="5">
    <source>
        <dbReference type="ARBA" id="ARBA00022840"/>
    </source>
</evidence>
<keyword evidence="3" id="KW-0547">Nucleotide-binding</keyword>
<dbReference type="AlphaFoldDB" id="A0A645DJB7"/>
<evidence type="ECO:0000256" key="6">
    <source>
        <dbReference type="SAM" id="Phobius"/>
    </source>
</evidence>
<dbReference type="PROSITE" id="PS50011">
    <property type="entry name" value="PROTEIN_KINASE_DOM"/>
    <property type="match status" value="1"/>
</dbReference>
<dbReference type="GO" id="GO:0004674">
    <property type="term" value="F:protein serine/threonine kinase activity"/>
    <property type="evidence" value="ECO:0007669"/>
    <property type="project" value="UniProtKB-KW"/>
</dbReference>
<keyword evidence="4" id="KW-0418">Kinase</keyword>
<gene>
    <name evidence="8" type="ORF">SDC9_136454</name>
</gene>
<accession>A0A645DJB7</accession>
<dbReference type="InterPro" id="IPR000719">
    <property type="entry name" value="Prot_kinase_dom"/>
</dbReference>
<dbReference type="InterPro" id="IPR025493">
    <property type="entry name" value="DUF4384"/>
</dbReference>
<evidence type="ECO:0000256" key="2">
    <source>
        <dbReference type="ARBA" id="ARBA00022679"/>
    </source>
</evidence>
<evidence type="ECO:0000256" key="1">
    <source>
        <dbReference type="ARBA" id="ARBA00022527"/>
    </source>
</evidence>
<dbReference type="InterPro" id="IPR011009">
    <property type="entry name" value="Kinase-like_dom_sf"/>
</dbReference>
<feature type="domain" description="Protein kinase" evidence="7">
    <location>
        <begin position="1"/>
        <end position="105"/>
    </location>
</feature>
<protein>
    <recommendedName>
        <fullName evidence="7">Protein kinase domain-containing protein</fullName>
    </recommendedName>
</protein>
<keyword evidence="2" id="KW-0808">Transferase</keyword>
<organism evidence="8">
    <name type="scientific">bioreactor metagenome</name>
    <dbReference type="NCBI Taxonomy" id="1076179"/>
    <lineage>
        <taxon>unclassified sequences</taxon>
        <taxon>metagenomes</taxon>
        <taxon>ecological metagenomes</taxon>
    </lineage>
</organism>
<comment type="caution">
    <text evidence="8">The sequence shown here is derived from an EMBL/GenBank/DDBJ whole genome shotgun (WGS) entry which is preliminary data.</text>
</comment>
<reference evidence="8" key="1">
    <citation type="submission" date="2019-08" db="EMBL/GenBank/DDBJ databases">
        <authorList>
            <person name="Kucharzyk K."/>
            <person name="Murdoch R.W."/>
            <person name="Higgins S."/>
            <person name="Loffler F."/>
        </authorList>
    </citation>
    <scope>NUCLEOTIDE SEQUENCE</scope>
</reference>
<keyword evidence="6" id="KW-0812">Transmembrane</keyword>
<dbReference type="GO" id="GO:0005524">
    <property type="term" value="F:ATP binding"/>
    <property type="evidence" value="ECO:0007669"/>
    <property type="project" value="UniProtKB-KW"/>
</dbReference>
<dbReference type="Gene3D" id="1.10.510.10">
    <property type="entry name" value="Transferase(Phosphotransferase) domain 1"/>
    <property type="match status" value="1"/>
</dbReference>
<feature type="transmembrane region" description="Helical" evidence="6">
    <location>
        <begin position="119"/>
        <end position="137"/>
    </location>
</feature>
<dbReference type="EMBL" id="VSSQ01036785">
    <property type="protein sequence ID" value="MPM89345.1"/>
    <property type="molecule type" value="Genomic_DNA"/>
</dbReference>
<name>A0A645DJB7_9ZZZZ</name>
<sequence length="367" mass="38864">MTRVSIACRGTSGTAPYMAPEQWEGKVQGAAADQYTLAVMVYEMLAGHPPFTAADPAVLQQLVLTREPEMLPNLPSFRWNALRRAMSRDPGARFPDCASFVAALAAPERPRSSRFSRNAVGGIAALGILVAIVVFHVHELGRTPTVSHEMQSAPVPDRPETVEHPAAVLPPPVGIVPAVPGVPSTPSSLAAPTAVVPSAAPERPVLAAAPTVQDPAPEFRLKCGSASGRLEFVEGEEVALTVESSFSCYILVYVLQPDGSEVVLFPNRYNWNAKIPAGVPVAIPGTDKPGFKIVASPPFGTDEIRFVACTAEAEIFKKAMELAQRETRHFATTRGLQVEAETQIAASGPDGGGSWATATLCITTKPK</sequence>
<keyword evidence="6" id="KW-0472">Membrane</keyword>
<dbReference type="PANTHER" id="PTHR24351">
    <property type="entry name" value="RIBOSOMAL PROTEIN S6 KINASE"/>
    <property type="match status" value="1"/>
</dbReference>
<dbReference type="SUPFAM" id="SSF56112">
    <property type="entry name" value="Protein kinase-like (PK-like)"/>
    <property type="match status" value="1"/>
</dbReference>
<dbReference type="Pfam" id="PF14326">
    <property type="entry name" value="DUF4384"/>
    <property type="match status" value="1"/>
</dbReference>
<evidence type="ECO:0000256" key="3">
    <source>
        <dbReference type="ARBA" id="ARBA00022741"/>
    </source>
</evidence>
<evidence type="ECO:0000313" key="8">
    <source>
        <dbReference type="EMBL" id="MPM89345.1"/>
    </source>
</evidence>
<evidence type="ECO:0000256" key="4">
    <source>
        <dbReference type="ARBA" id="ARBA00022777"/>
    </source>
</evidence>
<evidence type="ECO:0000259" key="7">
    <source>
        <dbReference type="PROSITE" id="PS50011"/>
    </source>
</evidence>
<keyword evidence="5" id="KW-0067">ATP-binding</keyword>
<proteinExistence type="predicted"/>
<keyword evidence="1" id="KW-0723">Serine/threonine-protein kinase</keyword>
<keyword evidence="6" id="KW-1133">Transmembrane helix</keyword>